<feature type="domain" description="Rolling Circle replication initiation protein N-terminal" evidence="2">
    <location>
        <begin position="10"/>
        <end position="102"/>
    </location>
</feature>
<dbReference type="Proteomes" id="UP000249828">
    <property type="component" value="Unassembled WGS sequence"/>
</dbReference>
<dbReference type="Pfam" id="PF02486">
    <property type="entry name" value="Rep_trans"/>
    <property type="match status" value="1"/>
</dbReference>
<protein>
    <submittedName>
        <fullName evidence="3">Replication initiation protein</fullName>
    </submittedName>
</protein>
<dbReference type="InterPro" id="IPR003491">
    <property type="entry name" value="REP-like_C"/>
</dbReference>
<dbReference type="InterPro" id="IPR040819">
    <property type="entry name" value="Rol_Rep_N"/>
</dbReference>
<proteinExistence type="predicted"/>
<gene>
    <name evidence="3" type="ORF">CI088_06355</name>
</gene>
<evidence type="ECO:0000259" key="2">
    <source>
        <dbReference type="Pfam" id="PF18106"/>
    </source>
</evidence>
<name>A0A2W3ZCE5_9ENTE</name>
<dbReference type="Pfam" id="PF18106">
    <property type="entry name" value="Rol_Rep_N"/>
    <property type="match status" value="1"/>
</dbReference>
<sequence length="349" mass="40898">MKTSRKNLSVLIDWLTIIFEETDAYTVIRDYLDLPIEAFEKDYRGIQYKEYDTRYTFGQIVLFSIEEQSDKQECYLTLSGEGCRQFEKHLGRMNQTWESFFKNCFSYSDSIVRMTRVDVAIDDKNEVPFFTIKELYKKCENELYQSISETHSYHDSKFSLNDGAKTLYIGARKSRVRFRFYDKDKEQALKQKLSMVNLKSWKRTEIQLRDEYATQMCQQIAFSQKSLGSLIFGFLKASLTFHTETGELYRPWQRFIGSVEPLKLKATNETTTLHDTQNWLETGGVLSILKGFKLLEESHALGDLQSVEQLIPQALFSRSFSQKLVAHVSMLNRIDLVKQIQDQTKKAEF</sequence>
<reference evidence="3 4" key="1">
    <citation type="submission" date="2017-11" db="EMBL/GenBank/DDBJ databases">
        <title>Draft genome sequence of Enterococcus plantarum TRW2 strain isolated from lettuce.</title>
        <authorList>
            <person name="Kim E.B."/>
            <person name="Marco M.L."/>
            <person name="Williams T.R."/>
            <person name="You I.H."/>
        </authorList>
    </citation>
    <scope>NUCLEOTIDE SEQUENCE [LARGE SCALE GENOMIC DNA]</scope>
    <source>
        <strain evidence="3 4">TRW2</strain>
    </source>
</reference>
<organism evidence="3 4">
    <name type="scientific">Enterococcus plantarum</name>
    <dbReference type="NCBI Taxonomy" id="1077675"/>
    <lineage>
        <taxon>Bacteria</taxon>
        <taxon>Bacillati</taxon>
        <taxon>Bacillota</taxon>
        <taxon>Bacilli</taxon>
        <taxon>Lactobacillales</taxon>
        <taxon>Enterococcaceae</taxon>
        <taxon>Enterococcus</taxon>
    </lineage>
</organism>
<evidence type="ECO:0000313" key="3">
    <source>
        <dbReference type="EMBL" id="PZL74900.1"/>
    </source>
</evidence>
<keyword evidence="4" id="KW-1185">Reference proteome</keyword>
<dbReference type="EMBL" id="PIEU01000050">
    <property type="protein sequence ID" value="PZL74900.1"/>
    <property type="molecule type" value="Genomic_DNA"/>
</dbReference>
<comment type="caution">
    <text evidence="3">The sequence shown here is derived from an EMBL/GenBank/DDBJ whole genome shotgun (WGS) entry which is preliminary data.</text>
</comment>
<evidence type="ECO:0000259" key="1">
    <source>
        <dbReference type="Pfam" id="PF02486"/>
    </source>
</evidence>
<dbReference type="AlphaFoldDB" id="A0A2W3ZCE5"/>
<evidence type="ECO:0000313" key="4">
    <source>
        <dbReference type="Proteomes" id="UP000249828"/>
    </source>
</evidence>
<accession>A0A2W3ZCE5</accession>
<dbReference type="RefSeq" id="WP_111247577.1">
    <property type="nucleotide sequence ID" value="NZ_PIEU01000050.1"/>
</dbReference>
<feature type="domain" description="Replication initiation protein-like C-terminal" evidence="1">
    <location>
        <begin position="113"/>
        <end position="290"/>
    </location>
</feature>